<keyword evidence="1" id="KW-0732">Signal</keyword>
<evidence type="ECO:0000313" key="3">
    <source>
        <dbReference type="EMBL" id="NEV60808.1"/>
    </source>
</evidence>
<reference evidence="3 4" key="1">
    <citation type="submission" date="2020-02" db="EMBL/GenBank/DDBJ databases">
        <title>Genome sequences of Thiorhodococcus mannitoliphagus and Thiorhodococcus minor, purple sulfur photosynthetic bacteria in the gammaproteobacterial family, Chromatiaceae.</title>
        <authorList>
            <person name="Aviles F.A."/>
            <person name="Meyer T.E."/>
            <person name="Kyndt J.A."/>
        </authorList>
    </citation>
    <scope>NUCLEOTIDE SEQUENCE [LARGE SCALE GENOMIC DNA]</scope>
    <source>
        <strain evidence="3 4">DSM 11518</strain>
    </source>
</reference>
<dbReference type="RefSeq" id="WP_164450854.1">
    <property type="nucleotide sequence ID" value="NZ_JAAIJQ010000005.1"/>
</dbReference>
<dbReference type="PANTHER" id="PTHR40446:SF2">
    <property type="entry name" value="N-ACETYLGLUCOSAMINE-1-PHOSPHODIESTER ALPHA-N-ACETYLGLUCOSAMINIDASE"/>
    <property type="match status" value="1"/>
</dbReference>
<feature type="chain" id="PRO_5027101670" evidence="1">
    <location>
        <begin position="22"/>
        <end position="264"/>
    </location>
</feature>
<proteinExistence type="predicted"/>
<dbReference type="EMBL" id="JAAIJQ010000005">
    <property type="protein sequence ID" value="NEV60808.1"/>
    <property type="molecule type" value="Genomic_DNA"/>
</dbReference>
<evidence type="ECO:0000313" key="4">
    <source>
        <dbReference type="Proteomes" id="UP000483379"/>
    </source>
</evidence>
<dbReference type="GO" id="GO:0016798">
    <property type="term" value="F:hydrolase activity, acting on glycosyl bonds"/>
    <property type="evidence" value="ECO:0007669"/>
    <property type="project" value="UniProtKB-KW"/>
</dbReference>
<keyword evidence="4" id="KW-1185">Reference proteome</keyword>
<sequence>MALSRSLLLPALLLWASGALADVWQPVRQSTPDGDGRELFYAKRTAVRQSDGKSLTAHLAVFASPAYRLKVIDLGGGESPKYASLDEAFRAEGCVAGANGGFFHPDWQPLGLVVSDAERTNGFARAKLLSGVVYSDGSGTHLMRRGQFRDHAGINALLQTGPYLVETGRSVRGLSTARPSRRTFIATDWRGHWALGATTSSVTLAELADVLASEGALTGWRVNRAINLDGGSSTGFFFAGGSEGASVVLSPWKRVRNLLGVVAR</sequence>
<evidence type="ECO:0000259" key="2">
    <source>
        <dbReference type="Pfam" id="PF09992"/>
    </source>
</evidence>
<dbReference type="AlphaFoldDB" id="A0A6M0JTJ1"/>
<keyword evidence="3" id="KW-0378">Hydrolase</keyword>
<keyword evidence="3" id="KW-0326">Glycosidase</keyword>
<name>A0A6M0JTJ1_9GAMM</name>
<feature type="signal peptide" evidence="1">
    <location>
        <begin position="1"/>
        <end position="21"/>
    </location>
</feature>
<dbReference type="Pfam" id="PF09992">
    <property type="entry name" value="NAGPA"/>
    <property type="match status" value="1"/>
</dbReference>
<dbReference type="PANTHER" id="PTHR40446">
    <property type="entry name" value="N-ACETYLGLUCOSAMINE-1-PHOSPHODIESTER ALPHA-N-ACETYLGLUCOSAMINIDASE"/>
    <property type="match status" value="1"/>
</dbReference>
<evidence type="ECO:0000256" key="1">
    <source>
        <dbReference type="SAM" id="SignalP"/>
    </source>
</evidence>
<protein>
    <submittedName>
        <fullName evidence="3">Phosphodiester glycosidase family protein</fullName>
    </submittedName>
</protein>
<organism evidence="3 4">
    <name type="scientific">Thiorhodococcus minor</name>
    <dbReference type="NCBI Taxonomy" id="57489"/>
    <lineage>
        <taxon>Bacteria</taxon>
        <taxon>Pseudomonadati</taxon>
        <taxon>Pseudomonadota</taxon>
        <taxon>Gammaproteobacteria</taxon>
        <taxon>Chromatiales</taxon>
        <taxon>Chromatiaceae</taxon>
        <taxon>Thiorhodococcus</taxon>
    </lineage>
</organism>
<dbReference type="Proteomes" id="UP000483379">
    <property type="component" value="Unassembled WGS sequence"/>
</dbReference>
<dbReference type="InterPro" id="IPR018711">
    <property type="entry name" value="NAGPA"/>
</dbReference>
<feature type="domain" description="Phosphodiester glycosidase" evidence="2">
    <location>
        <begin position="93"/>
        <end position="261"/>
    </location>
</feature>
<comment type="caution">
    <text evidence="3">The sequence shown here is derived from an EMBL/GenBank/DDBJ whole genome shotgun (WGS) entry which is preliminary data.</text>
</comment>
<accession>A0A6M0JTJ1</accession>
<gene>
    <name evidence="3" type="ORF">G3446_02675</name>
</gene>